<organism evidence="1 2">
    <name type="scientific">Candidatus Woesebacteria bacterium RIFCSPHIGHO2_01_FULL_39_28</name>
    <dbReference type="NCBI Taxonomy" id="1802496"/>
    <lineage>
        <taxon>Bacteria</taxon>
        <taxon>Candidatus Woeseibacteriota</taxon>
    </lineage>
</organism>
<dbReference type="EMBL" id="MGGI01000026">
    <property type="protein sequence ID" value="OGM24679.1"/>
    <property type="molecule type" value="Genomic_DNA"/>
</dbReference>
<name>A0A1F7YCQ9_9BACT</name>
<dbReference type="AlphaFoldDB" id="A0A1F7YCQ9"/>
<accession>A0A1F7YCQ9</accession>
<comment type="caution">
    <text evidence="1">The sequence shown here is derived from an EMBL/GenBank/DDBJ whole genome shotgun (WGS) entry which is preliminary data.</text>
</comment>
<gene>
    <name evidence="1" type="ORF">A2627_02675</name>
</gene>
<proteinExistence type="predicted"/>
<protein>
    <submittedName>
        <fullName evidence="1">Uncharacterized protein</fullName>
    </submittedName>
</protein>
<dbReference type="Proteomes" id="UP000178851">
    <property type="component" value="Unassembled WGS sequence"/>
</dbReference>
<evidence type="ECO:0000313" key="1">
    <source>
        <dbReference type="EMBL" id="OGM24679.1"/>
    </source>
</evidence>
<evidence type="ECO:0000313" key="2">
    <source>
        <dbReference type="Proteomes" id="UP000178851"/>
    </source>
</evidence>
<reference evidence="1 2" key="1">
    <citation type="journal article" date="2016" name="Nat. Commun.">
        <title>Thousands of microbial genomes shed light on interconnected biogeochemical processes in an aquifer system.</title>
        <authorList>
            <person name="Anantharaman K."/>
            <person name="Brown C.T."/>
            <person name="Hug L.A."/>
            <person name="Sharon I."/>
            <person name="Castelle C.J."/>
            <person name="Probst A.J."/>
            <person name="Thomas B.C."/>
            <person name="Singh A."/>
            <person name="Wilkins M.J."/>
            <person name="Karaoz U."/>
            <person name="Brodie E.L."/>
            <person name="Williams K.H."/>
            <person name="Hubbard S.S."/>
            <person name="Banfield J.F."/>
        </authorList>
    </citation>
    <scope>NUCLEOTIDE SEQUENCE [LARGE SCALE GENOMIC DNA]</scope>
</reference>
<sequence length="82" mass="9213">MAKRRIQVTLREAAELPDIVFGQPTQDELIAAHEAEWRIKDAERQVAFKNLLGTTARRIVGGPTDAETRVVTIRKESEPSET</sequence>